<evidence type="ECO:0000259" key="1">
    <source>
        <dbReference type="Pfam" id="PF18812"/>
    </source>
</evidence>
<gene>
    <name evidence="2" type="ORF">HZI73_22200</name>
</gene>
<accession>A0A8J8MNS6</accession>
<dbReference type="Proteomes" id="UP000683246">
    <property type="component" value="Chromosome"/>
</dbReference>
<proteinExistence type="predicted"/>
<dbReference type="KEGG" id="vpy:HZI73_22200"/>
<dbReference type="Pfam" id="PF18812">
    <property type="entry name" value="PBECR3"/>
    <property type="match status" value="1"/>
</dbReference>
<dbReference type="RefSeq" id="WP_212695543.1">
    <property type="nucleotide sequence ID" value="NZ_CP058649.1"/>
</dbReference>
<evidence type="ECO:0000313" key="2">
    <source>
        <dbReference type="EMBL" id="QUI24844.1"/>
    </source>
</evidence>
<dbReference type="InterPro" id="IPR041301">
    <property type="entry name" value="PBECR3"/>
</dbReference>
<sequence length="133" mass="15422">MTEKFDIDNLTQNAYVIGKLNEEIINLLNLTMDETDILIGKDKIKYTLKHKHKFRNDEEYKKCIEFTPDIIANPDYVGVHPNGKSIEFIKTIDQTLVVAVRIKPKGILWVKTIFPITPDKLNVYKKSNTLKKC</sequence>
<dbReference type="AlphaFoldDB" id="A0A8J8MNS6"/>
<reference evidence="2" key="1">
    <citation type="submission" date="2020-07" db="EMBL/GenBank/DDBJ databases">
        <title>Vallitalea pronyensis genome.</title>
        <authorList>
            <person name="Postec A."/>
        </authorList>
    </citation>
    <scope>NUCLEOTIDE SEQUENCE</scope>
    <source>
        <strain evidence="2">FatNI3</strain>
    </source>
</reference>
<keyword evidence="3" id="KW-1185">Reference proteome</keyword>
<organism evidence="2 3">
    <name type="scientific">Vallitalea pronyensis</name>
    <dbReference type="NCBI Taxonomy" id="1348613"/>
    <lineage>
        <taxon>Bacteria</taxon>
        <taxon>Bacillati</taxon>
        <taxon>Bacillota</taxon>
        <taxon>Clostridia</taxon>
        <taxon>Lachnospirales</taxon>
        <taxon>Vallitaleaceae</taxon>
        <taxon>Vallitalea</taxon>
    </lineage>
</organism>
<protein>
    <recommendedName>
        <fullName evidence="1">Phage-Barnase-EndoU-ColicinE5/D-RelE like nuclease 3 domain-containing protein</fullName>
    </recommendedName>
</protein>
<feature type="domain" description="Phage-Barnase-EndoU-ColicinE5/D-RelE like nuclease 3" evidence="1">
    <location>
        <begin position="16"/>
        <end position="121"/>
    </location>
</feature>
<evidence type="ECO:0000313" key="3">
    <source>
        <dbReference type="Proteomes" id="UP000683246"/>
    </source>
</evidence>
<name>A0A8J8MNS6_9FIRM</name>
<dbReference type="EMBL" id="CP058649">
    <property type="protein sequence ID" value="QUI24844.1"/>
    <property type="molecule type" value="Genomic_DNA"/>
</dbReference>